<evidence type="ECO:0000259" key="1">
    <source>
        <dbReference type="Pfam" id="PF04685"/>
    </source>
</evidence>
<feature type="domain" description="Glycosyl-hydrolase family 116 catalytic region" evidence="1">
    <location>
        <begin position="438"/>
        <end position="558"/>
    </location>
</feature>
<dbReference type="InterPro" id="IPR028028">
    <property type="entry name" value="DUF4450"/>
</dbReference>
<evidence type="ECO:0000313" key="3">
    <source>
        <dbReference type="Proteomes" id="UP000632273"/>
    </source>
</evidence>
<gene>
    <name evidence="2" type="ORF">GCM10011383_42580</name>
</gene>
<evidence type="ECO:0000313" key="2">
    <source>
        <dbReference type="EMBL" id="GGF26550.1"/>
    </source>
</evidence>
<reference evidence="3" key="1">
    <citation type="journal article" date="2019" name="Int. J. Syst. Evol. Microbiol.">
        <title>The Global Catalogue of Microorganisms (GCM) 10K type strain sequencing project: providing services to taxonomists for standard genome sequencing and annotation.</title>
        <authorList>
            <consortium name="The Broad Institute Genomics Platform"/>
            <consortium name="The Broad Institute Genome Sequencing Center for Infectious Disease"/>
            <person name="Wu L."/>
            <person name="Ma J."/>
        </authorList>
    </citation>
    <scope>NUCLEOTIDE SEQUENCE [LARGE SCALE GENOMIC DNA]</scope>
    <source>
        <strain evidence="3">CGMCC 1.15197</strain>
    </source>
</reference>
<dbReference type="InterPro" id="IPR006775">
    <property type="entry name" value="GH116_catalytic"/>
</dbReference>
<protein>
    <recommendedName>
        <fullName evidence="1">Glycosyl-hydrolase family 116 catalytic region domain-containing protein</fullName>
    </recommendedName>
</protein>
<organism evidence="2 3">
    <name type="scientific">Hymenobacter cavernae</name>
    <dbReference type="NCBI Taxonomy" id="2044852"/>
    <lineage>
        <taxon>Bacteria</taxon>
        <taxon>Pseudomonadati</taxon>
        <taxon>Bacteroidota</taxon>
        <taxon>Cytophagia</taxon>
        <taxon>Cytophagales</taxon>
        <taxon>Hymenobacteraceae</taxon>
        <taxon>Hymenobacter</taxon>
    </lineage>
</organism>
<name>A0ABQ1UU16_9BACT</name>
<dbReference type="Pfam" id="PF04685">
    <property type="entry name" value="DUF608"/>
    <property type="match status" value="1"/>
</dbReference>
<dbReference type="Pfam" id="PF14614">
    <property type="entry name" value="DUF4450"/>
    <property type="match status" value="1"/>
</dbReference>
<keyword evidence="3" id="KW-1185">Reference proteome</keyword>
<dbReference type="EMBL" id="BMHT01000010">
    <property type="protein sequence ID" value="GGF26550.1"/>
    <property type="molecule type" value="Genomic_DNA"/>
</dbReference>
<dbReference type="InterPro" id="IPR012341">
    <property type="entry name" value="6hp_glycosidase-like_sf"/>
</dbReference>
<dbReference type="CDD" id="cd11747">
    <property type="entry name" value="GH94N_like_1"/>
    <property type="match status" value="1"/>
</dbReference>
<dbReference type="InterPro" id="IPR008928">
    <property type="entry name" value="6-hairpin_glycosidase_sf"/>
</dbReference>
<accession>A0ABQ1UU16</accession>
<proteinExistence type="predicted"/>
<dbReference type="Proteomes" id="UP000632273">
    <property type="component" value="Unassembled WGS sequence"/>
</dbReference>
<dbReference type="Gene3D" id="1.50.10.10">
    <property type="match status" value="1"/>
</dbReference>
<sequence length="1233" mass="135356">MLLLSAGLTTAHLASGQPASTAVSAQPSLWHDQQRALRYHPEGQDFVITNGSKRFTRALYGTNTAFRAEAGDLPEFALYLPGMGGNLKFGLLAANGQSKWLIKADKITARYRPGGMLYDITDPLLGTGSMHLEVLAMADAEGLLVKARFDKVPASQVRLLWAYGGATGKKFSRDGDIGADPESGFYLKPEYCQGNTFELKNNTFTLYYGAEAKSTEAERYEIQPAGQVKKPMPTVRKSLLGLVPPTSATHLGDAAQQDSPQQLLASKASDAPVLTGAISAKAGEELYFAVQKAEGAVNLRYADLSKAFFKAEAARQQLANRVQVITPDPYINTLGGALSVAADAIWENPSYMHGAVAWRMRLNGWRGPYAADPLGWHDRAQTHFRAYSKSQLTTPAGPVVMDTTLNLARSLEKLGTSVYSDGYISRNPGGDFRPHHYDMNLVYIDELLRHFYWTGDLAFAKEMWPTLQRHLAWEKRNFDSDNDGLYDAYAAIWASDALQYSGGAVTHTSAYNYWANSVAATLAERIGENPAPYRQEAAHIRQALNTRLWLSGKGWYAEFQDGLGLKQLHSSAGLWTIYHALDSEVPDPFQAYQALRYVDAEIPHIPVRAAGLPDDGYYLLSTTNWQPYDWSINNVVLAEVLHTTLANWQAGRTEEAFKLWKSALLESMYLGSSPGNIQQISFYDANRGELYRDFADPIGMTARSLVEGLFGIVPNALAGTLTIRPGLPMAWNSATLQVPDLAFDFKRQGNQDTYMLTPHFAKPLKLQLQVKARTTSIKSVTVNGSKAAWKNVDSAVGQPIIEIDSAPAAQYVVTIEWQGDAPDVPNLGSKYAVGDALSMRLSHASITKVFDPQQVLQAATTQANELKARVTGEVGSRTAFAQLHQGDLTWWAPLPVEVRQRVAIVEEPESNGLQFRVQNHMNAPVQARVTVGAGKKAFVDNISVPAHATSAVVAVPTAQLMPGSNPVAVEWGNKQRVTKNLLSWTVPAVANTRYETVDLAPFYNDKVTSIFQNKYLSPRPKGPTLQLPTQGIGNWCYPTTQAIINDAGLRKLAGAQNQIQLPWGAPLRTPGAADTKNVLFVSQWNNYQPEHTVPLKGKASHAYMLMAGSTNPMQTRLTNGEVIVTYADGSQENLALRNPENWWPIEQDYAQDGFAFTTDAPKPWRVHLQTGLITRDFSQYTAIKGYSTRAIEGGAATVLDLPLDSKKKLKSLTIRALANDVVIGLMSMTLVRE</sequence>
<dbReference type="SUPFAM" id="SSF48208">
    <property type="entry name" value="Six-hairpin glycosidases"/>
    <property type="match status" value="1"/>
</dbReference>
<comment type="caution">
    <text evidence="2">The sequence shown here is derived from an EMBL/GenBank/DDBJ whole genome shotgun (WGS) entry which is preliminary data.</text>
</comment>